<evidence type="ECO:0000256" key="1">
    <source>
        <dbReference type="ARBA" id="ARBA00004236"/>
    </source>
</evidence>
<evidence type="ECO:0000256" key="5">
    <source>
        <dbReference type="ARBA" id="ARBA00023157"/>
    </source>
</evidence>
<dbReference type="GO" id="GO:0005925">
    <property type="term" value="C:focal adhesion"/>
    <property type="evidence" value="ECO:0007669"/>
    <property type="project" value="TreeGrafter"/>
</dbReference>
<keyword evidence="7" id="KW-0449">Lipoprotein</keyword>
<dbReference type="PANTHER" id="PTHR19226">
    <property type="entry name" value="THY-1 MEMBRANE GLYCOPROTEIN"/>
    <property type="match status" value="1"/>
</dbReference>
<dbReference type="EMBL" id="HADW01015777">
    <property type="protein sequence ID" value="SBP17177.1"/>
    <property type="molecule type" value="Transcribed_RNA"/>
</dbReference>
<reference evidence="10" key="1">
    <citation type="submission" date="2016-05" db="EMBL/GenBank/DDBJ databases">
        <authorList>
            <person name="Lavstsen T."/>
            <person name="Jespersen J.S."/>
        </authorList>
    </citation>
    <scope>NUCLEOTIDE SEQUENCE</scope>
    <source>
        <tissue evidence="10">Brain</tissue>
    </source>
</reference>
<evidence type="ECO:0000256" key="9">
    <source>
        <dbReference type="SAM" id="SignalP"/>
    </source>
</evidence>
<dbReference type="GO" id="GO:0009897">
    <property type="term" value="C:external side of plasma membrane"/>
    <property type="evidence" value="ECO:0007669"/>
    <property type="project" value="TreeGrafter"/>
</dbReference>
<gene>
    <name evidence="10" type="primary">OLA.9941</name>
</gene>
<evidence type="ECO:0000256" key="2">
    <source>
        <dbReference type="ARBA" id="ARBA00022475"/>
    </source>
</evidence>
<proteinExistence type="predicted"/>
<feature type="chain" id="PRO_5015054642" description="Ig-like domain-containing protein" evidence="9">
    <location>
        <begin position="21"/>
        <end position="153"/>
    </location>
</feature>
<reference evidence="10" key="2">
    <citation type="submission" date="2016-06" db="EMBL/GenBank/DDBJ databases">
        <title>The genome of a short-lived fish provides insights into sex chromosome evolution and the genetic control of aging.</title>
        <authorList>
            <person name="Reichwald K."/>
            <person name="Felder M."/>
            <person name="Petzold A."/>
            <person name="Koch P."/>
            <person name="Groth M."/>
            <person name="Platzer M."/>
        </authorList>
    </citation>
    <scope>NUCLEOTIDE SEQUENCE</scope>
    <source>
        <tissue evidence="10">Brain</tissue>
    </source>
</reference>
<dbReference type="GO" id="GO:0045121">
    <property type="term" value="C:membrane raft"/>
    <property type="evidence" value="ECO:0007669"/>
    <property type="project" value="TreeGrafter"/>
</dbReference>
<evidence type="ECO:0000313" key="10">
    <source>
        <dbReference type="EMBL" id="SBP17177.1"/>
    </source>
</evidence>
<evidence type="ECO:0008006" key="11">
    <source>
        <dbReference type="Google" id="ProtNLM"/>
    </source>
</evidence>
<comment type="subcellular location">
    <subcellularLocation>
        <location evidence="1">Cell membrane</location>
    </subcellularLocation>
</comment>
<protein>
    <recommendedName>
        <fullName evidence="11">Ig-like domain-containing protein</fullName>
    </recommendedName>
</protein>
<evidence type="ECO:0000256" key="8">
    <source>
        <dbReference type="ARBA" id="ARBA00023319"/>
    </source>
</evidence>
<sequence>MLKSLLVCGILGVLLIPVQSQQISVCVEDDGDLRVDCQIEPKANKISSYEFSWSLGTKEALINTNVSGSASEAQFRDKSEVVELDPHGYRMTLKGFTETLPHNTTYMCKISGQVESINVERDQLVPCSAVSMFLKSSWSWITSLLLLVYHTHS</sequence>
<dbReference type="GO" id="GO:0030334">
    <property type="term" value="P:regulation of cell migration"/>
    <property type="evidence" value="ECO:0007669"/>
    <property type="project" value="InterPro"/>
</dbReference>
<evidence type="ECO:0000256" key="4">
    <source>
        <dbReference type="ARBA" id="ARBA00023136"/>
    </source>
</evidence>
<evidence type="ECO:0000256" key="7">
    <source>
        <dbReference type="ARBA" id="ARBA00023288"/>
    </source>
</evidence>
<dbReference type="AlphaFoldDB" id="A0A1A7XGI8"/>
<dbReference type="GO" id="GO:0005178">
    <property type="term" value="F:integrin binding"/>
    <property type="evidence" value="ECO:0007669"/>
    <property type="project" value="InterPro"/>
</dbReference>
<dbReference type="GO" id="GO:0005096">
    <property type="term" value="F:GTPase activator activity"/>
    <property type="evidence" value="ECO:0007669"/>
    <property type="project" value="TreeGrafter"/>
</dbReference>
<dbReference type="PANTHER" id="PTHR19226:SF2">
    <property type="entry name" value="THY-1 MEMBRANE GLYCOPROTEIN"/>
    <property type="match status" value="1"/>
</dbReference>
<evidence type="ECO:0000256" key="3">
    <source>
        <dbReference type="ARBA" id="ARBA00022729"/>
    </source>
</evidence>
<dbReference type="GO" id="GO:0051894">
    <property type="term" value="P:positive regulation of focal adhesion assembly"/>
    <property type="evidence" value="ECO:0007669"/>
    <property type="project" value="TreeGrafter"/>
</dbReference>
<dbReference type="GO" id="GO:0007229">
    <property type="term" value="P:integrin-mediated signaling pathway"/>
    <property type="evidence" value="ECO:0007669"/>
    <property type="project" value="TreeGrafter"/>
</dbReference>
<keyword evidence="2" id="KW-1003">Cell membrane</keyword>
<feature type="signal peptide" evidence="9">
    <location>
        <begin position="1"/>
        <end position="20"/>
    </location>
</feature>
<dbReference type="InterPro" id="IPR033292">
    <property type="entry name" value="THY1"/>
</dbReference>
<dbReference type="EMBL" id="HADX01009055">
    <property type="protein sequence ID" value="SBP31287.1"/>
    <property type="molecule type" value="Transcribed_RNA"/>
</dbReference>
<accession>A0A1A7XGI8</accession>
<keyword evidence="5" id="KW-1015">Disulfide bond</keyword>
<dbReference type="GO" id="GO:0007155">
    <property type="term" value="P:cell adhesion"/>
    <property type="evidence" value="ECO:0007669"/>
    <property type="project" value="InterPro"/>
</dbReference>
<keyword evidence="3 9" id="KW-0732">Signal</keyword>
<keyword evidence="8" id="KW-0393">Immunoglobulin domain</keyword>
<keyword evidence="4" id="KW-0472">Membrane</keyword>
<keyword evidence="6" id="KW-0325">Glycoprotein</keyword>
<name>A0A1A7XGI8_9TELE</name>
<dbReference type="GO" id="GO:0030425">
    <property type="term" value="C:dendrite"/>
    <property type="evidence" value="ECO:0007669"/>
    <property type="project" value="TreeGrafter"/>
</dbReference>
<evidence type="ECO:0000256" key="6">
    <source>
        <dbReference type="ARBA" id="ARBA00023180"/>
    </source>
</evidence>
<dbReference type="GO" id="GO:0043209">
    <property type="term" value="C:myelin sheath"/>
    <property type="evidence" value="ECO:0007669"/>
    <property type="project" value="TreeGrafter"/>
</dbReference>
<organism evidence="10">
    <name type="scientific">Iconisemion striatum</name>
    <dbReference type="NCBI Taxonomy" id="60296"/>
    <lineage>
        <taxon>Eukaryota</taxon>
        <taxon>Metazoa</taxon>
        <taxon>Chordata</taxon>
        <taxon>Craniata</taxon>
        <taxon>Vertebrata</taxon>
        <taxon>Euteleostomi</taxon>
        <taxon>Actinopterygii</taxon>
        <taxon>Neopterygii</taxon>
        <taxon>Teleostei</taxon>
        <taxon>Neoteleostei</taxon>
        <taxon>Acanthomorphata</taxon>
        <taxon>Ovalentaria</taxon>
        <taxon>Atherinomorphae</taxon>
        <taxon>Cyprinodontiformes</taxon>
        <taxon>Nothobranchiidae</taxon>
        <taxon>Iconisemion</taxon>
    </lineage>
</organism>